<evidence type="ECO:0000313" key="1">
    <source>
        <dbReference type="EMBL" id="KKU91650.1"/>
    </source>
</evidence>
<keyword evidence="1" id="KW-0808">Transferase</keyword>
<dbReference type="PANTHER" id="PTHR43061">
    <property type="entry name" value="GTP DIPHOSPHOKINASE RSH1, CHLOROPLASTIC-RELATED"/>
    <property type="match status" value="1"/>
</dbReference>
<dbReference type="Gene3D" id="1.10.3210.10">
    <property type="entry name" value="Hypothetical protein af1432"/>
    <property type="match status" value="1"/>
</dbReference>
<sequence length="206" mass="24361">MSRRKTSGYVDVGRREFLAKLEPIVSPRELETIETAYVLAKYGHKEQIREDGETRYFEHPKSVAWIAVDELKVNNWQTIVMALLHDVLEDSHILSPYRIELNFGKEVVVGLKLLTKKPKTGYLRRLKLYGDTKMITVKLCDRLHNLRTLGSCARPKQRRQIKETKKYYLPLCDLLIEKLPQRDRWRGEYLKNQIEKICVRYDKKLS</sequence>
<reference evidence="1 2" key="1">
    <citation type="journal article" date="2015" name="Nature">
        <title>rRNA introns, odd ribosomes, and small enigmatic genomes across a large radiation of phyla.</title>
        <authorList>
            <person name="Brown C.T."/>
            <person name="Hug L.A."/>
            <person name="Thomas B.C."/>
            <person name="Sharon I."/>
            <person name="Castelle C.J."/>
            <person name="Singh A."/>
            <person name="Wilkins M.J."/>
            <person name="Williams K.H."/>
            <person name="Banfield J.F."/>
        </authorList>
    </citation>
    <scope>NUCLEOTIDE SEQUENCE [LARGE SCALE GENOMIC DNA]</scope>
</reference>
<dbReference type="Proteomes" id="UP000034956">
    <property type="component" value="Unassembled WGS sequence"/>
</dbReference>
<organism evidence="1 2">
    <name type="scientific">Candidatus Jorgensenbacteria bacterium GW2011_GWA1_48_11</name>
    <dbReference type="NCBI Taxonomy" id="1618660"/>
    <lineage>
        <taxon>Bacteria</taxon>
        <taxon>Candidatus Joergenseniibacteriota</taxon>
    </lineage>
</organism>
<accession>A0A0G1XBH8</accession>
<dbReference type="EMBL" id="LCPF01000001">
    <property type="protein sequence ID" value="KKU91650.1"/>
    <property type="molecule type" value="Genomic_DNA"/>
</dbReference>
<dbReference type="AlphaFoldDB" id="A0A0G1XBH8"/>
<dbReference type="GO" id="GO:0016301">
    <property type="term" value="F:kinase activity"/>
    <property type="evidence" value="ECO:0007669"/>
    <property type="project" value="UniProtKB-KW"/>
</dbReference>
<dbReference type="Pfam" id="PF13328">
    <property type="entry name" value="HD_4"/>
    <property type="match status" value="1"/>
</dbReference>
<dbReference type="PANTHER" id="PTHR43061:SF1">
    <property type="entry name" value="GTP DIPHOSPHOKINASE RSH1, CHLOROPLASTIC-RELATED"/>
    <property type="match status" value="1"/>
</dbReference>
<comment type="caution">
    <text evidence="1">The sequence shown here is derived from an EMBL/GenBank/DDBJ whole genome shotgun (WGS) entry which is preliminary data.</text>
</comment>
<name>A0A0G1XBH8_9BACT</name>
<evidence type="ECO:0000313" key="2">
    <source>
        <dbReference type="Proteomes" id="UP000034956"/>
    </source>
</evidence>
<protein>
    <submittedName>
        <fullName evidence="1">GTP pyrophosphokinase (RelA/SpoT)</fullName>
    </submittedName>
</protein>
<keyword evidence="1" id="KW-0418">Kinase</keyword>
<dbReference type="SUPFAM" id="SSF109604">
    <property type="entry name" value="HD-domain/PDEase-like"/>
    <property type="match status" value="1"/>
</dbReference>
<proteinExistence type="predicted"/>
<gene>
    <name evidence="1" type="ORF">UY23_C0001G0256</name>
</gene>